<dbReference type="EMBL" id="QSJI01000002">
    <property type="protein sequence ID" value="RHD56504.1"/>
    <property type="molecule type" value="Genomic_DNA"/>
</dbReference>
<dbReference type="SUPFAM" id="SSF51261">
    <property type="entry name" value="Duplicated hybrid motif"/>
    <property type="match status" value="1"/>
</dbReference>
<keyword evidence="4 9" id="KW-0808">Transferase</keyword>
<keyword evidence="2" id="KW-0813">Transport</keyword>
<proteinExistence type="predicted"/>
<accession>A0A414FYB5</accession>
<dbReference type="OrthoDB" id="9797715at2"/>
<dbReference type="EMBL" id="CABWIC010000007">
    <property type="protein sequence ID" value="VWL90902.1"/>
    <property type="molecule type" value="Genomic_DNA"/>
</dbReference>
<evidence type="ECO:0000256" key="6">
    <source>
        <dbReference type="ARBA" id="ARBA00022777"/>
    </source>
</evidence>
<evidence type="ECO:0000256" key="1">
    <source>
        <dbReference type="ARBA" id="ARBA00004496"/>
    </source>
</evidence>
<dbReference type="AlphaFoldDB" id="A0A414FYB5"/>
<dbReference type="InterPro" id="IPR011055">
    <property type="entry name" value="Dup_hybrid_motif"/>
</dbReference>
<dbReference type="RefSeq" id="WP_118271559.1">
    <property type="nucleotide sequence ID" value="NZ_CABWIC010000007.1"/>
</dbReference>
<keyword evidence="6" id="KW-0418">Kinase</keyword>
<dbReference type="PANTHER" id="PTHR45008">
    <property type="entry name" value="PTS SYSTEM GLUCOSE-SPECIFIC EIIA COMPONENT"/>
    <property type="match status" value="1"/>
</dbReference>
<dbReference type="GO" id="GO:0009401">
    <property type="term" value="P:phosphoenolpyruvate-dependent sugar phosphotransferase system"/>
    <property type="evidence" value="ECO:0007669"/>
    <property type="project" value="UniProtKB-KW"/>
</dbReference>
<protein>
    <submittedName>
        <fullName evidence="8">PTS glucose transporter subunit IIA</fullName>
    </submittedName>
    <submittedName>
        <fullName evidence="9">PTS system glucose-specific EIIA component</fullName>
        <ecNumber evidence="9">2.7.1.199</ecNumber>
    </submittedName>
</protein>
<dbReference type="PANTHER" id="PTHR45008:SF1">
    <property type="entry name" value="PTS SYSTEM GLUCOSE-SPECIFIC EIIA COMPONENT"/>
    <property type="match status" value="1"/>
</dbReference>
<keyword evidence="3 8" id="KW-0762">Sugar transport</keyword>
<dbReference type="EC" id="2.7.1.199" evidence="9"/>
<dbReference type="Proteomes" id="UP000286050">
    <property type="component" value="Unassembled WGS sequence"/>
</dbReference>
<dbReference type="GO" id="GO:0016301">
    <property type="term" value="F:kinase activity"/>
    <property type="evidence" value="ECO:0007669"/>
    <property type="project" value="UniProtKB-KW"/>
</dbReference>
<reference evidence="9 11" key="2">
    <citation type="submission" date="2019-10" db="EMBL/GenBank/DDBJ databases">
        <authorList>
            <person name="Wolf R A."/>
        </authorList>
    </citation>
    <scope>NUCLEOTIDE SEQUENCE [LARGE SCALE GENOMIC DNA]</scope>
    <source>
        <strain evidence="9">Collinsella_intestinalis_DSM_13632</strain>
    </source>
</reference>
<feature type="domain" description="PTS EIIA type-1" evidence="7">
    <location>
        <begin position="48"/>
        <end position="152"/>
    </location>
</feature>
<evidence type="ECO:0000256" key="5">
    <source>
        <dbReference type="ARBA" id="ARBA00022683"/>
    </source>
</evidence>
<comment type="subcellular location">
    <subcellularLocation>
        <location evidence="1">Cytoplasm</location>
    </subcellularLocation>
</comment>
<dbReference type="Gene3D" id="2.70.70.10">
    <property type="entry name" value="Glucose Permease (Domain IIA)"/>
    <property type="match status" value="1"/>
</dbReference>
<evidence type="ECO:0000256" key="3">
    <source>
        <dbReference type="ARBA" id="ARBA00022597"/>
    </source>
</evidence>
<dbReference type="NCBIfam" id="TIGR00830">
    <property type="entry name" value="PTBA"/>
    <property type="match status" value="1"/>
</dbReference>
<dbReference type="PROSITE" id="PS51093">
    <property type="entry name" value="PTS_EIIA_TYPE_1"/>
    <property type="match status" value="1"/>
</dbReference>
<evidence type="ECO:0000313" key="11">
    <source>
        <dbReference type="Proteomes" id="UP000405524"/>
    </source>
</evidence>
<evidence type="ECO:0000256" key="2">
    <source>
        <dbReference type="ARBA" id="ARBA00022448"/>
    </source>
</evidence>
<evidence type="ECO:0000259" key="7">
    <source>
        <dbReference type="PROSITE" id="PS51093"/>
    </source>
</evidence>
<dbReference type="GO" id="GO:0005737">
    <property type="term" value="C:cytoplasm"/>
    <property type="evidence" value="ECO:0007669"/>
    <property type="project" value="UniProtKB-SubCell"/>
</dbReference>
<sequence>MSFFSSITSVFHSTENTETPVSATFASRKDTVYAPISGMLVDQKEINDEVISQGLLGKGYGILPVGNVVYAPVSGRVDVVTVTNHAIGILSETGAKVLIHVGLDTVDMDGKGFTRYVEAGDIVSAGQPILSFDDEAIKAAGHDDVVTCVVSNPQELDEVHAIGSSSTLLGGRPLVKVGDPLIVTK</sequence>
<dbReference type="InterPro" id="IPR001127">
    <property type="entry name" value="PTS_EIIA_1_perm"/>
</dbReference>
<evidence type="ECO:0000313" key="9">
    <source>
        <dbReference type="EMBL" id="VWL90902.1"/>
    </source>
</evidence>
<reference evidence="8 10" key="1">
    <citation type="submission" date="2018-08" db="EMBL/GenBank/DDBJ databases">
        <title>A genome reference for cultivated species of the human gut microbiota.</title>
        <authorList>
            <person name="Zou Y."/>
            <person name="Xue W."/>
            <person name="Luo G."/>
        </authorList>
    </citation>
    <scope>NUCLEOTIDE SEQUENCE [LARGE SCALE GENOMIC DNA]</scope>
    <source>
        <strain evidence="8 10">AM30-5LB</strain>
    </source>
</reference>
<gene>
    <name evidence="9" type="primary">crr</name>
    <name evidence="8" type="ORF">DW787_02855</name>
    <name evidence="9" type="ORF">JKKLCJKK_00203</name>
</gene>
<evidence type="ECO:0000313" key="10">
    <source>
        <dbReference type="Proteomes" id="UP000286050"/>
    </source>
</evidence>
<dbReference type="PROSITE" id="PS00371">
    <property type="entry name" value="PTS_EIIA_TYPE_1_HIS"/>
    <property type="match status" value="1"/>
</dbReference>
<name>A0A414FYB5_9ACTN</name>
<dbReference type="FunFam" id="2.70.70.10:FF:000001">
    <property type="entry name" value="PTS system glucose-specific IIA component"/>
    <property type="match status" value="1"/>
</dbReference>
<organism evidence="8 10">
    <name type="scientific">Collinsella intestinalis</name>
    <dbReference type="NCBI Taxonomy" id="147207"/>
    <lineage>
        <taxon>Bacteria</taxon>
        <taxon>Bacillati</taxon>
        <taxon>Actinomycetota</taxon>
        <taxon>Coriobacteriia</taxon>
        <taxon>Coriobacteriales</taxon>
        <taxon>Coriobacteriaceae</taxon>
        <taxon>Collinsella</taxon>
    </lineage>
</organism>
<evidence type="ECO:0000256" key="4">
    <source>
        <dbReference type="ARBA" id="ARBA00022679"/>
    </source>
</evidence>
<dbReference type="Pfam" id="PF00358">
    <property type="entry name" value="PTS_EIIA_1"/>
    <property type="match status" value="1"/>
</dbReference>
<dbReference type="GeneID" id="77465195"/>
<dbReference type="Proteomes" id="UP000405524">
    <property type="component" value="Unassembled WGS sequence"/>
</dbReference>
<dbReference type="InterPro" id="IPR050890">
    <property type="entry name" value="PTS_EIIA_component"/>
</dbReference>
<keyword evidence="5" id="KW-0598">Phosphotransferase system</keyword>
<evidence type="ECO:0000313" key="8">
    <source>
        <dbReference type="EMBL" id="RHD56504.1"/>
    </source>
</evidence>